<feature type="transmembrane region" description="Helical" evidence="2">
    <location>
        <begin position="21"/>
        <end position="45"/>
    </location>
</feature>
<accession>A0A9W8YLR7</accession>
<feature type="compositionally biased region" description="Basic and acidic residues" evidence="1">
    <location>
        <begin position="216"/>
        <end position="225"/>
    </location>
</feature>
<feature type="transmembrane region" description="Helical" evidence="2">
    <location>
        <begin position="116"/>
        <end position="137"/>
    </location>
</feature>
<proteinExistence type="predicted"/>
<organism evidence="3 4">
    <name type="scientific">Gnomoniopsis smithogilvyi</name>
    <dbReference type="NCBI Taxonomy" id="1191159"/>
    <lineage>
        <taxon>Eukaryota</taxon>
        <taxon>Fungi</taxon>
        <taxon>Dikarya</taxon>
        <taxon>Ascomycota</taxon>
        <taxon>Pezizomycotina</taxon>
        <taxon>Sordariomycetes</taxon>
        <taxon>Sordariomycetidae</taxon>
        <taxon>Diaporthales</taxon>
        <taxon>Gnomoniaceae</taxon>
        <taxon>Gnomoniopsis</taxon>
    </lineage>
</organism>
<evidence type="ECO:0000256" key="1">
    <source>
        <dbReference type="SAM" id="MobiDB-lite"/>
    </source>
</evidence>
<dbReference type="AlphaFoldDB" id="A0A9W8YLR7"/>
<keyword evidence="2" id="KW-0472">Membrane</keyword>
<evidence type="ECO:0000313" key="4">
    <source>
        <dbReference type="Proteomes" id="UP001140453"/>
    </source>
</evidence>
<dbReference type="OrthoDB" id="5211263at2759"/>
<feature type="transmembrane region" description="Helical" evidence="2">
    <location>
        <begin position="143"/>
        <end position="166"/>
    </location>
</feature>
<evidence type="ECO:0000313" key="3">
    <source>
        <dbReference type="EMBL" id="KAJ4386015.1"/>
    </source>
</evidence>
<dbReference type="Proteomes" id="UP001140453">
    <property type="component" value="Unassembled WGS sequence"/>
</dbReference>
<protein>
    <submittedName>
        <fullName evidence="3">Uncharacterized protein</fullName>
    </submittedName>
</protein>
<keyword evidence="2" id="KW-0812">Transmembrane</keyword>
<comment type="caution">
    <text evidence="3">The sequence shown here is derived from an EMBL/GenBank/DDBJ whole genome shotgun (WGS) entry which is preliminary data.</text>
</comment>
<keyword evidence="2" id="KW-1133">Transmembrane helix</keyword>
<dbReference type="EMBL" id="JAPEVB010000006">
    <property type="protein sequence ID" value="KAJ4386015.1"/>
    <property type="molecule type" value="Genomic_DNA"/>
</dbReference>
<evidence type="ECO:0000256" key="2">
    <source>
        <dbReference type="SAM" id="Phobius"/>
    </source>
</evidence>
<feature type="region of interest" description="Disordered" evidence="1">
    <location>
        <begin position="216"/>
        <end position="259"/>
    </location>
</feature>
<sequence>MGYHVPGDESPFLKRVLIPFWVVRIFVMGIDVIAYGLVIGVLGAYQNNDGNLQDKVNGQLEDDDNFQELKDKYNVKSTINAAIAVLSVILVLILICLALDFVCIFKRSRRTLSPKFFLIVNVVQTSFWTVMFVLSFFGAYTGFAHVLSIIPYLSFVGLLIYASIIFHKSRKGTLGKGTYAPAADNGQQLYAMDTSYAVPATQPYGQSYPDNGYYSRKMDSDEISTRPDAVPQDQGYSNPGYGNRYQTSSHQHPATSSIV</sequence>
<feature type="compositionally biased region" description="Polar residues" evidence="1">
    <location>
        <begin position="244"/>
        <end position="259"/>
    </location>
</feature>
<reference evidence="3" key="1">
    <citation type="submission" date="2022-10" db="EMBL/GenBank/DDBJ databases">
        <title>Tapping the CABI collections for fungal endophytes: first genome assemblies for Collariella, Neodidymelliopsis, Ascochyta clinopodiicola, Didymella pomorum, Didymosphaeria variabile, Neocosmospora piperis and Neocucurbitaria cava.</title>
        <authorList>
            <person name="Hill R."/>
        </authorList>
    </citation>
    <scope>NUCLEOTIDE SEQUENCE</scope>
    <source>
        <strain evidence="3">IMI 355082</strain>
    </source>
</reference>
<keyword evidence="4" id="KW-1185">Reference proteome</keyword>
<name>A0A9W8YLR7_9PEZI</name>
<gene>
    <name evidence="3" type="ORF">N0V93_008906</name>
</gene>
<feature type="transmembrane region" description="Helical" evidence="2">
    <location>
        <begin position="79"/>
        <end position="104"/>
    </location>
</feature>